<dbReference type="Gene3D" id="2.10.109.10">
    <property type="entry name" value="Umud Fragment, subunit A"/>
    <property type="match status" value="1"/>
</dbReference>
<dbReference type="SUPFAM" id="SSF52540">
    <property type="entry name" value="P-loop containing nucleoside triphosphate hydrolases"/>
    <property type="match status" value="1"/>
</dbReference>
<gene>
    <name evidence="3" type="ORF">BFR47_13925</name>
</gene>
<dbReference type="Pfam" id="PF13091">
    <property type="entry name" value="PLDc_2"/>
    <property type="match status" value="1"/>
</dbReference>
<evidence type="ECO:0000313" key="4">
    <source>
        <dbReference type="Proteomes" id="UP000243073"/>
    </source>
</evidence>
<evidence type="ECO:0000259" key="2">
    <source>
        <dbReference type="PROSITE" id="PS51194"/>
    </source>
</evidence>
<feature type="domain" description="Helicase ATP-binding" evidence="1">
    <location>
        <begin position="236"/>
        <end position="385"/>
    </location>
</feature>
<dbReference type="AlphaFoldDB" id="A0A1J4QH34"/>
<dbReference type="InterPro" id="IPR027417">
    <property type="entry name" value="P-loop_NTPase"/>
</dbReference>
<organism evidence="3 4">
    <name type="scientific">Oceanisphaera psychrotolerans</name>
    <dbReference type="NCBI Taxonomy" id="1414654"/>
    <lineage>
        <taxon>Bacteria</taxon>
        <taxon>Pseudomonadati</taxon>
        <taxon>Pseudomonadota</taxon>
        <taxon>Gammaproteobacteria</taxon>
        <taxon>Aeromonadales</taxon>
        <taxon>Aeromonadaceae</taxon>
        <taxon>Oceanisphaera</taxon>
    </lineage>
</organism>
<dbReference type="PANTHER" id="PTHR47396:SF1">
    <property type="entry name" value="ATP-DEPENDENT HELICASE IRC3-RELATED"/>
    <property type="match status" value="1"/>
</dbReference>
<dbReference type="Pfam" id="PF04851">
    <property type="entry name" value="ResIII"/>
    <property type="match status" value="1"/>
</dbReference>
<evidence type="ECO:0000313" key="3">
    <source>
        <dbReference type="EMBL" id="OIN09714.1"/>
    </source>
</evidence>
<dbReference type="GO" id="GO:0016787">
    <property type="term" value="F:hydrolase activity"/>
    <property type="evidence" value="ECO:0007669"/>
    <property type="project" value="InterPro"/>
</dbReference>
<comment type="caution">
    <text evidence="3">The sequence shown here is derived from an EMBL/GenBank/DDBJ whole genome shotgun (WGS) entry which is preliminary data.</text>
</comment>
<dbReference type="Gene3D" id="3.30.870.10">
    <property type="entry name" value="Endonuclease Chain A"/>
    <property type="match status" value="1"/>
</dbReference>
<protein>
    <submittedName>
        <fullName evidence="3">DEAD/DEAH box helicase</fullName>
    </submittedName>
</protein>
<feature type="domain" description="Helicase C-terminal" evidence="2">
    <location>
        <begin position="441"/>
        <end position="591"/>
    </location>
</feature>
<keyword evidence="3" id="KW-0347">Helicase</keyword>
<dbReference type="PROSITE" id="PS51194">
    <property type="entry name" value="HELICASE_CTER"/>
    <property type="match status" value="1"/>
</dbReference>
<dbReference type="PROSITE" id="PS51192">
    <property type="entry name" value="HELICASE_ATP_BIND_1"/>
    <property type="match status" value="1"/>
</dbReference>
<dbReference type="SMART" id="SM00487">
    <property type="entry name" value="DEXDc"/>
    <property type="match status" value="1"/>
</dbReference>
<dbReference type="InterPro" id="IPR050742">
    <property type="entry name" value="Helicase_Restrict-Modif_Enz"/>
</dbReference>
<keyword evidence="3" id="KW-0067">ATP-binding</keyword>
<dbReference type="SUPFAM" id="SSF56024">
    <property type="entry name" value="Phospholipase D/nuclease"/>
    <property type="match status" value="1"/>
</dbReference>
<dbReference type="InterPro" id="IPR001650">
    <property type="entry name" value="Helicase_C-like"/>
</dbReference>
<dbReference type="Gene3D" id="3.40.50.300">
    <property type="entry name" value="P-loop containing nucleotide triphosphate hydrolases"/>
    <property type="match status" value="2"/>
</dbReference>
<dbReference type="GO" id="GO:0005829">
    <property type="term" value="C:cytosol"/>
    <property type="evidence" value="ECO:0007669"/>
    <property type="project" value="TreeGrafter"/>
</dbReference>
<dbReference type="InterPro" id="IPR014001">
    <property type="entry name" value="Helicase_ATP-bd"/>
</dbReference>
<keyword evidence="3" id="KW-0547">Nucleotide-binding</keyword>
<dbReference type="GO" id="GO:0005524">
    <property type="term" value="F:ATP binding"/>
    <property type="evidence" value="ECO:0007669"/>
    <property type="project" value="InterPro"/>
</dbReference>
<dbReference type="Proteomes" id="UP000243073">
    <property type="component" value="Unassembled WGS sequence"/>
</dbReference>
<keyword evidence="3" id="KW-0378">Hydrolase</keyword>
<dbReference type="PANTHER" id="PTHR47396">
    <property type="entry name" value="TYPE I RESTRICTION ENZYME ECOKI R PROTEIN"/>
    <property type="match status" value="1"/>
</dbReference>
<dbReference type="InterPro" id="IPR036286">
    <property type="entry name" value="LexA/Signal_pep-like_sf"/>
</dbReference>
<reference evidence="3 4" key="1">
    <citation type="submission" date="2016-07" db="EMBL/GenBank/DDBJ databases">
        <title>Draft Genome Sequence of Oceanisphaera psychrotolerans, isolated from coastal sediment samples.</title>
        <authorList>
            <person name="Zhuo S."/>
            <person name="Ruan Z."/>
        </authorList>
    </citation>
    <scope>NUCLEOTIDE SEQUENCE [LARGE SCALE GENOMIC DNA]</scope>
    <source>
        <strain evidence="3 4">LAM-WHM-ZC</strain>
    </source>
</reference>
<evidence type="ECO:0000259" key="1">
    <source>
        <dbReference type="PROSITE" id="PS51192"/>
    </source>
</evidence>
<sequence length="980" mass="109523">MVSAPQLLAGGGPKDPGFNQPLLGPLLAAINATGEDSHIGIAVSFIRQSGLALLQDALFEALTRGVQLGIITSDYLDVTEPVALRQLMLLAERGAHVGIYESAGNPGFHLKSYLFIRQRTDDRLKAQGFVGSSNISRAALTDSLEWNWRLQVDDDGTSPAAASLLALQAQMEQLAQDARVVPLSHGWIDDYLLRYRQSPLTHLRLITGDNATDDETLRETPLPNAVQQYALAALQASRSQGYKRGLVVMATGLGKTWLAAFDARQLKAKTLLFVAHRDEIIRQAQDTFIRMQPQAHTGLYTGQQQDQADWLFASVQTLGRAEHLRRFAPEHFDYIIVDEFHHATAPTYRRLLDHFRPRFLLGLTATPDRTDQADILALCDDNLVFERGLRDAIIDRHLVPFVYQGVYDEYINYSELPWRNGRFDPEALDTAFASQKRARNALDQWQKFSQNRTLAFCISTRHADFMAGVFRDAGIRAAAVYADSAMPRNQALTELADGKLQVIFSVDLFNEGTDLPAIDTLLMLRPTESRIVFLQQLGRGLRLHPGKRRLMVVDLVGNHKACLFKPELLQEVTGIEGGSGQTTPTLPEGCFINLDPKLIPLLEQLRYGGKVRVVDDYRRLKEQLGHRPSAAQVFQAGLDLGKLRKQHGSWFELANGEGDLSAEAGKVLARLRDFLLTGIETTRLTKSFKIILLQALLELDGLRQPPSLAALAEQSRYVLERHPDLLQLDLPAKQQAMMADSTAWLRYWQSNPIKFSTGGNQDSQADYWFKIKDDHFCPRFELPMDELDTLHVMMQELVDLRLAEYRFRHASKLAKAKQQTNGSTDTPVAEVIELPCFPDLKIACGHFKSGNSDHAKLMPVPVHQSGSLSAHYGRLDPARHFLARASGHSMNGGKQPVQDGDLLLLEWISPETAGAISNQTLAIERQDESGDNQYLLRVVKKNPDGSYRLHATNPDYEDLAVTFEMKPFARFRGVIAEPTQ</sequence>
<proteinExistence type="predicted"/>
<dbReference type="GO" id="GO:0004386">
    <property type="term" value="F:helicase activity"/>
    <property type="evidence" value="ECO:0007669"/>
    <property type="project" value="UniProtKB-KW"/>
</dbReference>
<dbReference type="InterPro" id="IPR015927">
    <property type="entry name" value="Peptidase_S24_S26A/B/C"/>
</dbReference>
<dbReference type="CDD" id="cd18799">
    <property type="entry name" value="SF2_C_EcoAI-like"/>
    <property type="match status" value="1"/>
</dbReference>
<dbReference type="GO" id="GO:0003677">
    <property type="term" value="F:DNA binding"/>
    <property type="evidence" value="ECO:0007669"/>
    <property type="project" value="InterPro"/>
</dbReference>
<accession>A0A1J4QH34</accession>
<dbReference type="InterPro" id="IPR006935">
    <property type="entry name" value="Helicase/UvrB_N"/>
</dbReference>
<dbReference type="EMBL" id="MDKE01000019">
    <property type="protein sequence ID" value="OIN09714.1"/>
    <property type="molecule type" value="Genomic_DNA"/>
</dbReference>
<dbReference type="CDD" id="cd18032">
    <property type="entry name" value="DEXHc_RE_I_III_res"/>
    <property type="match status" value="1"/>
</dbReference>
<dbReference type="SMART" id="SM00490">
    <property type="entry name" value="HELICc"/>
    <property type="match status" value="1"/>
</dbReference>
<dbReference type="Pfam" id="PF00271">
    <property type="entry name" value="Helicase_C"/>
    <property type="match status" value="1"/>
</dbReference>
<keyword evidence="4" id="KW-1185">Reference proteome</keyword>
<dbReference type="Pfam" id="PF00717">
    <property type="entry name" value="Peptidase_S24"/>
    <property type="match status" value="1"/>
</dbReference>
<dbReference type="SUPFAM" id="SSF51306">
    <property type="entry name" value="LexA/Signal peptidase"/>
    <property type="match status" value="1"/>
</dbReference>
<dbReference type="STRING" id="1414654.BFR47_13925"/>
<dbReference type="InterPro" id="IPR025202">
    <property type="entry name" value="PLD-like_dom"/>
</dbReference>
<name>A0A1J4QH34_9GAMM</name>